<feature type="transmembrane region" description="Helical" evidence="1">
    <location>
        <begin position="455"/>
        <end position="477"/>
    </location>
</feature>
<comment type="caution">
    <text evidence="3">The sequence shown here is derived from an EMBL/GenBank/DDBJ whole genome shotgun (WGS) entry which is preliminary data.</text>
</comment>
<dbReference type="InterPro" id="IPR013491">
    <property type="entry name" value="Tape_meas_N"/>
</dbReference>
<accession>A0A2G9EFS7</accession>
<sequence length="712" mass="76858">MSTIQGSIMLMDAMSTPLHDIVGAINTTITALQNVNNTNVSIDTSRLANAQTMIVQAGAQLSEIERNIQLGIQNNTAEQNNFNKSLNQGVNKADSLFSKIKSFLGLYAGIQSVKIGLDVSDNISQTTARLNMINDGKQTTDQLQQAIFQSAKNSRAGFLDTASVVSKLGLLAPQAFNSNMETVKFSELMAKSFKVGGATTSEQTSGMYQLTQAMASGKLQGDEFRSIMENAPLLAQAISKYTGKSIGELKDMSKEGLITSDVIKNAVFAMSDEINTKFNSIPMTFGDVVTQIKSNAVNSFMSISSTMSGIFNSERFQGFIDGVSSFINKAFVMINWLIKGISMVGTVLYEIWGPIQPILVTVLGLLTAYKLVMGFIAVKTAIASGITTIYNLALLAKQTMLGAVSVALAQATAAQTGLNLAILTCPITWIIAGIALVIAAIYGVVAVFNKITGKAVSATGIIVGVFYWMGGLIYNIIAATWNRLAQTFVSIYNLGVSIAEFFANVFKHPIRAVAHLFANFINFLIDKVKFLGSIIDTICGTNVVGRLETVQTAIGDWVNEKVGGNEITLKRMDATQVMMDRVGLKDMYNKGYEKGANFSLFGKNAETGIDTNTEFGNSTNPEVAKSNDLLKNIDKNTKKAGDMLDLSHDEISYLRDLAEREAINRFTTAEVKVDVGGITQHVSSALDLDDVVDYMTNRMEESIAIAAEGSYE</sequence>
<dbReference type="NCBIfam" id="TIGR02675">
    <property type="entry name" value="tape_meas_nterm"/>
    <property type="match status" value="1"/>
</dbReference>
<evidence type="ECO:0000313" key="3">
    <source>
        <dbReference type="EMBL" id="PIM79154.1"/>
    </source>
</evidence>
<gene>
    <name evidence="3" type="ORF">CTM71_01170</name>
</gene>
<proteinExistence type="predicted"/>
<evidence type="ECO:0000259" key="2">
    <source>
        <dbReference type="Pfam" id="PF20155"/>
    </source>
</evidence>
<reference evidence="3 4" key="1">
    <citation type="submission" date="2017-11" db="EMBL/GenBank/DDBJ databases">
        <title>Genome sequencing of Fusobacterium periodonticum KCOM 1259.</title>
        <authorList>
            <person name="Kook J.-K."/>
            <person name="Park S.-N."/>
            <person name="Lim Y.K."/>
        </authorList>
    </citation>
    <scope>NUCLEOTIDE SEQUENCE [LARGE SCALE GENOMIC DNA]</scope>
    <source>
        <strain evidence="3 4">KCOM 1259</strain>
    </source>
</reference>
<evidence type="ECO:0000313" key="4">
    <source>
        <dbReference type="Proteomes" id="UP000229011"/>
    </source>
</evidence>
<feature type="transmembrane region" description="Helical" evidence="1">
    <location>
        <begin position="421"/>
        <end position="448"/>
    </location>
</feature>
<feature type="domain" description="Tape measure protein N-terminal" evidence="2">
    <location>
        <begin position="117"/>
        <end position="297"/>
    </location>
</feature>
<name>A0A2G9EFS7_9FUSO</name>
<protein>
    <recommendedName>
        <fullName evidence="2">Tape measure protein N-terminal domain-containing protein</fullName>
    </recommendedName>
</protein>
<dbReference type="Proteomes" id="UP000229011">
    <property type="component" value="Unassembled WGS sequence"/>
</dbReference>
<keyword evidence="1" id="KW-1133">Transmembrane helix</keyword>
<dbReference type="EMBL" id="PEQY01000001">
    <property type="protein sequence ID" value="PIM79154.1"/>
    <property type="molecule type" value="Genomic_DNA"/>
</dbReference>
<keyword evidence="1" id="KW-0472">Membrane</keyword>
<evidence type="ECO:0000256" key="1">
    <source>
        <dbReference type="SAM" id="Phobius"/>
    </source>
</evidence>
<dbReference type="GeneID" id="93327081"/>
<keyword evidence="1" id="KW-0812">Transmembrane</keyword>
<dbReference type="AlphaFoldDB" id="A0A2G9EFS7"/>
<organism evidence="3 4">
    <name type="scientific">Fusobacterium pseudoperiodonticum</name>
    <dbReference type="NCBI Taxonomy" id="2663009"/>
    <lineage>
        <taxon>Bacteria</taxon>
        <taxon>Fusobacteriati</taxon>
        <taxon>Fusobacteriota</taxon>
        <taxon>Fusobacteriia</taxon>
        <taxon>Fusobacteriales</taxon>
        <taxon>Fusobacteriaceae</taxon>
        <taxon>Fusobacterium</taxon>
    </lineage>
</organism>
<dbReference type="Pfam" id="PF20155">
    <property type="entry name" value="TMP_3"/>
    <property type="match status" value="1"/>
</dbReference>
<dbReference type="RefSeq" id="WP_099957923.1">
    <property type="nucleotide sequence ID" value="NZ_PEQY01000001.1"/>
</dbReference>